<feature type="compositionally biased region" description="Basic residues" evidence="1">
    <location>
        <begin position="41"/>
        <end position="52"/>
    </location>
</feature>
<dbReference type="AlphaFoldDB" id="A0A6J4R9N6"/>
<dbReference type="EMBL" id="CADCVF010000059">
    <property type="protein sequence ID" value="CAA9462927.1"/>
    <property type="molecule type" value="Genomic_DNA"/>
</dbReference>
<protein>
    <submittedName>
        <fullName evidence="2">Uncharacterized protein</fullName>
    </submittedName>
</protein>
<evidence type="ECO:0000313" key="2">
    <source>
        <dbReference type="EMBL" id="CAA9462927.1"/>
    </source>
</evidence>
<gene>
    <name evidence="2" type="ORF">AVDCRST_MAG58-2969</name>
</gene>
<evidence type="ECO:0000256" key="1">
    <source>
        <dbReference type="SAM" id="MobiDB-lite"/>
    </source>
</evidence>
<proteinExistence type="predicted"/>
<organism evidence="2">
    <name type="scientific">uncultured Rubrobacteraceae bacterium</name>
    <dbReference type="NCBI Taxonomy" id="349277"/>
    <lineage>
        <taxon>Bacteria</taxon>
        <taxon>Bacillati</taxon>
        <taxon>Actinomycetota</taxon>
        <taxon>Rubrobacteria</taxon>
        <taxon>Rubrobacterales</taxon>
        <taxon>Rubrobacteraceae</taxon>
        <taxon>environmental samples</taxon>
    </lineage>
</organism>
<feature type="non-terminal residue" evidence="2">
    <location>
        <position position="1"/>
    </location>
</feature>
<accession>A0A6J4R9N6</accession>
<sequence length="160" mass="17425">GRISLCADALRCARMWGGSRGLLRLFGLRDEGVRPSAGSAGHRRHAGYKRGGGHSGLYGSALRNGPGLRRADRLFALGVGRALRRVPAHRRRVVSARCDRADRRLPRAAQRGPGDRGAAWCWRRGPLVTLSPGLDRVEPPAVRRGSRGVRHAGNRAAYRL</sequence>
<feature type="region of interest" description="Disordered" evidence="1">
    <location>
        <begin position="34"/>
        <end position="56"/>
    </location>
</feature>
<name>A0A6J4R9N6_9ACTN</name>
<reference evidence="2" key="1">
    <citation type="submission" date="2020-02" db="EMBL/GenBank/DDBJ databases">
        <authorList>
            <person name="Meier V. D."/>
        </authorList>
    </citation>
    <scope>NUCLEOTIDE SEQUENCE</scope>
    <source>
        <strain evidence="2">AVDCRST_MAG58</strain>
    </source>
</reference>
<feature type="non-terminal residue" evidence="2">
    <location>
        <position position="160"/>
    </location>
</feature>